<dbReference type="EnsemblPlants" id="AVESA.00010b.r2.4AG0611110.1">
    <property type="protein sequence ID" value="AVESA.00010b.r2.4AG0611110.1.CDS.1"/>
    <property type="gene ID" value="AVESA.00010b.r2.4AG0611110"/>
</dbReference>
<name>A0ACD5WB41_AVESA</name>
<proteinExistence type="predicted"/>
<protein>
    <submittedName>
        <fullName evidence="1">Uncharacterized protein</fullName>
    </submittedName>
</protein>
<keyword evidence="2" id="KW-1185">Reference proteome</keyword>
<evidence type="ECO:0000313" key="1">
    <source>
        <dbReference type="EnsemblPlants" id="AVESA.00010b.r2.4AG0611110.1.CDS.1"/>
    </source>
</evidence>
<reference evidence="1" key="1">
    <citation type="submission" date="2021-05" db="EMBL/GenBank/DDBJ databases">
        <authorList>
            <person name="Scholz U."/>
            <person name="Mascher M."/>
            <person name="Fiebig A."/>
        </authorList>
    </citation>
    <scope>NUCLEOTIDE SEQUENCE [LARGE SCALE GENOMIC DNA]</scope>
</reference>
<dbReference type="Proteomes" id="UP001732700">
    <property type="component" value="Chromosome 4A"/>
</dbReference>
<evidence type="ECO:0000313" key="2">
    <source>
        <dbReference type="Proteomes" id="UP001732700"/>
    </source>
</evidence>
<reference evidence="1" key="2">
    <citation type="submission" date="2025-09" db="UniProtKB">
        <authorList>
            <consortium name="EnsemblPlants"/>
        </authorList>
    </citation>
    <scope>IDENTIFICATION</scope>
</reference>
<organism evidence="1 2">
    <name type="scientific">Avena sativa</name>
    <name type="common">Oat</name>
    <dbReference type="NCBI Taxonomy" id="4498"/>
    <lineage>
        <taxon>Eukaryota</taxon>
        <taxon>Viridiplantae</taxon>
        <taxon>Streptophyta</taxon>
        <taxon>Embryophyta</taxon>
        <taxon>Tracheophyta</taxon>
        <taxon>Spermatophyta</taxon>
        <taxon>Magnoliopsida</taxon>
        <taxon>Liliopsida</taxon>
        <taxon>Poales</taxon>
        <taxon>Poaceae</taxon>
        <taxon>BOP clade</taxon>
        <taxon>Pooideae</taxon>
        <taxon>Poodae</taxon>
        <taxon>Poeae</taxon>
        <taxon>Poeae Chloroplast Group 1 (Aveneae type)</taxon>
        <taxon>Aveninae</taxon>
        <taxon>Avena</taxon>
    </lineage>
</organism>
<accession>A0ACD5WB41</accession>
<sequence length="374" mass="41940">MRCIIPDEMQPEILERLPLRPQSLAHASAVCKAWRRIVNDQGFLGRHRARHGTPLAMGFFHNANATPFPFVHVGGFASFSFERLWDIAHSWKFMDCRHGRVLLRDEASWSDVCFLVWHPMTGYCHEVIMLHDVCTVNHSKKNINVALICAAGCDDDNHYMNCTPTSPFRIVVVRSDSQGRVSTIVFSSLTGMWAESMPAGLPPMGVHIRAEPCAIVGNTMYQPLYDYRVLAYDMGNNTLTMFERPRGGNVRLMKVDGGARLGLAAAHDLILRLWERDTNADGGWVLLKTVDLGDLITGLFTAPLPWTDARFPVMPPVKIIGVSEEGNALFLWTMVGVYMMCPKSLELTKSHETVDEGMEIVYPYTASYLLPSPQ</sequence>